<accession>A0ABW5KML5</accession>
<organism evidence="2 3">
    <name type="scientific">Sphingobacterium suaedae</name>
    <dbReference type="NCBI Taxonomy" id="1686402"/>
    <lineage>
        <taxon>Bacteria</taxon>
        <taxon>Pseudomonadati</taxon>
        <taxon>Bacteroidota</taxon>
        <taxon>Sphingobacteriia</taxon>
        <taxon>Sphingobacteriales</taxon>
        <taxon>Sphingobacteriaceae</taxon>
        <taxon>Sphingobacterium</taxon>
    </lineage>
</organism>
<comment type="caution">
    <text evidence="2">The sequence shown here is derived from an EMBL/GenBank/DDBJ whole genome shotgun (WGS) entry which is preliminary data.</text>
</comment>
<protein>
    <submittedName>
        <fullName evidence="2">Acyl carrier protein</fullName>
    </submittedName>
</protein>
<dbReference type="SUPFAM" id="SSF47336">
    <property type="entry name" value="ACP-like"/>
    <property type="match status" value="1"/>
</dbReference>
<keyword evidence="1" id="KW-0472">Membrane</keyword>
<feature type="transmembrane region" description="Helical" evidence="1">
    <location>
        <begin position="117"/>
        <end position="134"/>
    </location>
</feature>
<feature type="transmembrane region" description="Helical" evidence="1">
    <location>
        <begin position="140"/>
        <end position="157"/>
    </location>
</feature>
<evidence type="ECO:0000313" key="2">
    <source>
        <dbReference type="EMBL" id="MFD2549758.1"/>
    </source>
</evidence>
<gene>
    <name evidence="2" type="ORF">ACFSR5_19090</name>
</gene>
<keyword evidence="1" id="KW-1133">Transmembrane helix</keyword>
<keyword evidence="1" id="KW-0812">Transmembrane</keyword>
<keyword evidence="3" id="KW-1185">Reference proteome</keyword>
<name>A0ABW5KML5_9SPHI</name>
<dbReference type="Proteomes" id="UP001597545">
    <property type="component" value="Unassembled WGS sequence"/>
</dbReference>
<proteinExistence type="predicted"/>
<dbReference type="InterPro" id="IPR036736">
    <property type="entry name" value="ACP-like_sf"/>
</dbReference>
<reference evidence="3" key="1">
    <citation type="journal article" date="2019" name="Int. J. Syst. Evol. Microbiol.">
        <title>The Global Catalogue of Microorganisms (GCM) 10K type strain sequencing project: providing services to taxonomists for standard genome sequencing and annotation.</title>
        <authorList>
            <consortium name="The Broad Institute Genomics Platform"/>
            <consortium name="The Broad Institute Genome Sequencing Center for Infectious Disease"/>
            <person name="Wu L."/>
            <person name="Ma J."/>
        </authorList>
    </citation>
    <scope>NUCLEOTIDE SEQUENCE [LARGE SCALE GENOMIC DNA]</scope>
    <source>
        <strain evidence="3">KCTC 42662</strain>
    </source>
</reference>
<dbReference type="Gene3D" id="1.10.1200.10">
    <property type="entry name" value="ACP-like"/>
    <property type="match status" value="1"/>
</dbReference>
<evidence type="ECO:0000313" key="3">
    <source>
        <dbReference type="Proteomes" id="UP001597545"/>
    </source>
</evidence>
<dbReference type="RefSeq" id="WP_380906075.1">
    <property type="nucleotide sequence ID" value="NZ_JBHUEG010000019.1"/>
</dbReference>
<dbReference type="EMBL" id="JBHULR010000020">
    <property type="protein sequence ID" value="MFD2549758.1"/>
    <property type="molecule type" value="Genomic_DNA"/>
</dbReference>
<evidence type="ECO:0000256" key="1">
    <source>
        <dbReference type="SAM" id="Phobius"/>
    </source>
</evidence>
<sequence length="222" mass="25434">MDDELKNIDPDDINDLLIQIEKSFGIEFGDSELFYISTFGELCDHIVGKITYDSSNDCTSQQAFYKLRDAIVSTGQIDPKSISTNSSLMDLLPKERRRVQIKKWEQRLGFELNILRPPYWLSTTLVIILLASFVGFSNSWQVGLAGLVFAIAGFWFANKIANELDIQTVGQLVRKMTRENYLKSRRNPTTFNKNEIEKVLIDCFSNDLGIDKSKLTRESRFV</sequence>